<name>A0A7J8T150_GOSDV</name>
<sequence>MKKIQHNHVQAKGLKLHVTQIGTRAIDSHSIHQNQRRQPLTTLLMMSLPFSTLGLLKPSTSCCQGFRGLRSSYVNE</sequence>
<organism evidence="1 2">
    <name type="scientific">Gossypium davidsonii</name>
    <name type="common">Davidson's cotton</name>
    <name type="synonym">Gossypium klotzschianum subsp. davidsonii</name>
    <dbReference type="NCBI Taxonomy" id="34287"/>
    <lineage>
        <taxon>Eukaryota</taxon>
        <taxon>Viridiplantae</taxon>
        <taxon>Streptophyta</taxon>
        <taxon>Embryophyta</taxon>
        <taxon>Tracheophyta</taxon>
        <taxon>Spermatophyta</taxon>
        <taxon>Magnoliopsida</taxon>
        <taxon>eudicotyledons</taxon>
        <taxon>Gunneridae</taxon>
        <taxon>Pentapetalae</taxon>
        <taxon>rosids</taxon>
        <taxon>malvids</taxon>
        <taxon>Malvales</taxon>
        <taxon>Malvaceae</taxon>
        <taxon>Malvoideae</taxon>
        <taxon>Gossypium</taxon>
    </lineage>
</organism>
<evidence type="ECO:0000313" key="2">
    <source>
        <dbReference type="Proteomes" id="UP000593561"/>
    </source>
</evidence>
<comment type="caution">
    <text evidence="1">The sequence shown here is derived from an EMBL/GenBank/DDBJ whole genome shotgun (WGS) entry which is preliminary data.</text>
</comment>
<dbReference type="Proteomes" id="UP000593561">
    <property type="component" value="Unassembled WGS sequence"/>
</dbReference>
<keyword evidence="2" id="KW-1185">Reference proteome</keyword>
<proteinExistence type="predicted"/>
<protein>
    <submittedName>
        <fullName evidence="1">Uncharacterized protein</fullName>
    </submittedName>
</protein>
<gene>
    <name evidence="1" type="ORF">Godav_000644</name>
</gene>
<reference evidence="1 2" key="1">
    <citation type="journal article" date="2019" name="Genome Biol. Evol.">
        <title>Insights into the evolution of the New World diploid cottons (Gossypium, subgenus Houzingenia) based on genome sequencing.</title>
        <authorList>
            <person name="Grover C.E."/>
            <person name="Arick M.A. 2nd"/>
            <person name="Thrash A."/>
            <person name="Conover J.L."/>
            <person name="Sanders W.S."/>
            <person name="Peterson D.G."/>
            <person name="Frelichowski J.E."/>
            <person name="Scheffler J.A."/>
            <person name="Scheffler B.E."/>
            <person name="Wendel J.F."/>
        </authorList>
    </citation>
    <scope>NUCLEOTIDE SEQUENCE [LARGE SCALE GENOMIC DNA]</scope>
    <source>
        <strain evidence="1">27</strain>
        <tissue evidence="1">Leaf</tissue>
    </source>
</reference>
<accession>A0A7J8T150</accession>
<dbReference type="AlphaFoldDB" id="A0A7J8T150"/>
<evidence type="ECO:0000313" key="1">
    <source>
        <dbReference type="EMBL" id="MBA0631805.1"/>
    </source>
</evidence>
<dbReference type="EMBL" id="JABFAC010000013">
    <property type="protein sequence ID" value="MBA0631805.1"/>
    <property type="molecule type" value="Genomic_DNA"/>
</dbReference>